<feature type="region of interest" description="Disordered" evidence="1">
    <location>
        <begin position="1"/>
        <end position="48"/>
    </location>
</feature>
<reference evidence="3" key="1">
    <citation type="journal article" date="2020" name="Stud. Mycol.">
        <title>101 Dothideomycetes genomes: a test case for predicting lifestyles and emergence of pathogens.</title>
        <authorList>
            <person name="Haridas S."/>
            <person name="Albert R."/>
            <person name="Binder M."/>
            <person name="Bloem J."/>
            <person name="Labutti K."/>
            <person name="Salamov A."/>
            <person name="Andreopoulos B."/>
            <person name="Baker S."/>
            <person name="Barry K."/>
            <person name="Bills G."/>
            <person name="Bluhm B."/>
            <person name="Cannon C."/>
            <person name="Castanera R."/>
            <person name="Culley D."/>
            <person name="Daum C."/>
            <person name="Ezra D."/>
            <person name="Gonzalez J."/>
            <person name="Henrissat B."/>
            <person name="Kuo A."/>
            <person name="Liang C."/>
            <person name="Lipzen A."/>
            <person name="Lutzoni F."/>
            <person name="Magnuson J."/>
            <person name="Mondo S."/>
            <person name="Nolan M."/>
            <person name="Ohm R."/>
            <person name="Pangilinan J."/>
            <person name="Park H.-J."/>
            <person name="Ramirez L."/>
            <person name="Alfaro M."/>
            <person name="Sun H."/>
            <person name="Tritt A."/>
            <person name="Yoshinaga Y."/>
            <person name="Zwiers L.-H."/>
            <person name="Turgeon B."/>
            <person name="Goodwin S."/>
            <person name="Spatafora J."/>
            <person name="Crous P."/>
            <person name="Grigoriev I."/>
        </authorList>
    </citation>
    <scope>NUCLEOTIDE SEQUENCE</scope>
    <source>
        <strain evidence="3">CBS 119925</strain>
    </source>
</reference>
<dbReference type="PROSITE" id="PS00028">
    <property type="entry name" value="ZINC_FINGER_C2H2_1"/>
    <property type="match status" value="1"/>
</dbReference>
<dbReference type="Proteomes" id="UP000799440">
    <property type="component" value="Unassembled WGS sequence"/>
</dbReference>
<evidence type="ECO:0000259" key="2">
    <source>
        <dbReference type="PROSITE" id="PS00028"/>
    </source>
</evidence>
<dbReference type="InterPro" id="IPR013087">
    <property type="entry name" value="Znf_C2H2_type"/>
</dbReference>
<gene>
    <name evidence="3" type="ORF">M011DRAFT_186094</name>
</gene>
<evidence type="ECO:0000256" key="1">
    <source>
        <dbReference type="SAM" id="MobiDB-lite"/>
    </source>
</evidence>
<organism evidence="3 4">
    <name type="scientific">Sporormia fimetaria CBS 119925</name>
    <dbReference type="NCBI Taxonomy" id="1340428"/>
    <lineage>
        <taxon>Eukaryota</taxon>
        <taxon>Fungi</taxon>
        <taxon>Dikarya</taxon>
        <taxon>Ascomycota</taxon>
        <taxon>Pezizomycotina</taxon>
        <taxon>Dothideomycetes</taxon>
        <taxon>Pleosporomycetidae</taxon>
        <taxon>Pleosporales</taxon>
        <taxon>Sporormiaceae</taxon>
        <taxon>Sporormia</taxon>
    </lineage>
</organism>
<feature type="domain" description="C2H2-type" evidence="2">
    <location>
        <begin position="273"/>
        <end position="294"/>
    </location>
</feature>
<dbReference type="EMBL" id="MU006563">
    <property type="protein sequence ID" value="KAF2750860.1"/>
    <property type="molecule type" value="Genomic_DNA"/>
</dbReference>
<feature type="compositionally biased region" description="Low complexity" evidence="1">
    <location>
        <begin position="33"/>
        <end position="47"/>
    </location>
</feature>
<protein>
    <recommendedName>
        <fullName evidence="2">C2H2-type domain-containing protein</fullName>
    </recommendedName>
</protein>
<accession>A0A6A6VMS0</accession>
<dbReference type="AlphaFoldDB" id="A0A6A6VMS0"/>
<evidence type="ECO:0000313" key="4">
    <source>
        <dbReference type="Proteomes" id="UP000799440"/>
    </source>
</evidence>
<name>A0A6A6VMS0_9PLEO</name>
<dbReference type="Gene3D" id="3.30.160.60">
    <property type="entry name" value="Classic Zinc Finger"/>
    <property type="match status" value="1"/>
</dbReference>
<evidence type="ECO:0000313" key="3">
    <source>
        <dbReference type="EMBL" id="KAF2750860.1"/>
    </source>
</evidence>
<proteinExistence type="predicted"/>
<dbReference type="SMART" id="SM00355">
    <property type="entry name" value="ZnF_C2H2"/>
    <property type="match status" value="2"/>
</dbReference>
<sequence length="306" mass="33714">MNRYGQTGRSARKRPRLDDGTPLRDQSPRTMPVGSTASSAPGTGSVTYPHAAIHRGNLAPPFAQNVAARQDIAFSVEASRVLDRYLSDDVAPERPGSPGSNGGEYQELSAPYDSYTSSYTTSGRAHESKDVSIPRTLWQGWTTEYVTAGKTANNVPQPNFFVSDPSSYKQVQPFGSSPAIANSIHSQHRYLSQLLATPCYRSNPSASTLPRSVRVPLVENSREIPPVTCPYPDCNKVYTGKWGQRNVLRHVQDKHPQSTDLPMAESGETIWPCSVCDKTYHRKDARLKHARESHPELGIPPAKTRK</sequence>
<keyword evidence="4" id="KW-1185">Reference proteome</keyword>
<feature type="region of interest" description="Disordered" evidence="1">
    <location>
        <begin position="287"/>
        <end position="306"/>
    </location>
</feature>
<feature type="region of interest" description="Disordered" evidence="1">
    <location>
        <begin position="88"/>
        <end position="130"/>
    </location>
</feature>
<feature type="compositionally biased region" description="Low complexity" evidence="1">
    <location>
        <begin position="112"/>
        <end position="122"/>
    </location>
</feature>
<dbReference type="OrthoDB" id="3800855at2759"/>